<dbReference type="InterPro" id="IPR019832">
    <property type="entry name" value="Mn/Fe_SOD_C"/>
</dbReference>
<keyword evidence="3" id="KW-0479">Metal-binding</keyword>
<dbReference type="SUPFAM" id="SSF54719">
    <property type="entry name" value="Fe,Mn superoxide dismutase (SOD), C-terminal domain"/>
    <property type="match status" value="1"/>
</dbReference>
<dbReference type="Proteomes" id="UP000178587">
    <property type="component" value="Unassembled WGS sequence"/>
</dbReference>
<evidence type="ECO:0000256" key="3">
    <source>
        <dbReference type="ARBA" id="ARBA00022723"/>
    </source>
</evidence>
<gene>
    <name evidence="6" type="ORF">A3A34_01680</name>
</gene>
<dbReference type="EMBL" id="MFLU01000002">
    <property type="protein sequence ID" value="OGG76181.1"/>
    <property type="molecule type" value="Genomic_DNA"/>
</dbReference>
<accession>A0A1F6ERC7</accession>
<name>A0A1F6ERC7_9BACT</name>
<protein>
    <recommendedName>
        <fullName evidence="2">superoxide dismutase</fullName>
        <ecNumber evidence="2">1.15.1.1</ecNumber>
    </recommendedName>
</protein>
<dbReference type="PANTHER" id="PTHR11404">
    <property type="entry name" value="SUPEROXIDE DISMUTASE 2"/>
    <property type="match status" value="1"/>
</dbReference>
<comment type="caution">
    <text evidence="6">The sequence shown here is derived from an EMBL/GenBank/DDBJ whole genome shotgun (WGS) entry which is preliminary data.</text>
</comment>
<dbReference type="STRING" id="1798507.A3A34_01680"/>
<proteinExistence type="inferred from homology"/>
<dbReference type="GO" id="GO:0046872">
    <property type="term" value="F:metal ion binding"/>
    <property type="evidence" value="ECO:0007669"/>
    <property type="project" value="UniProtKB-KW"/>
</dbReference>
<keyword evidence="4" id="KW-0560">Oxidoreductase</keyword>
<evidence type="ECO:0000256" key="1">
    <source>
        <dbReference type="ARBA" id="ARBA00008714"/>
    </source>
</evidence>
<sequence>MHTYEPKSFSLPALDGISEKQIDAHLGLYQGYVKHINLLREQIADLTNEDAEKYAFAIESTRRRMGFEFNGMRMHEFYFPQWEGGSTSQTTGGALEKVLVEKYGSWDGFLTHFKKVGMSRGSGWATLCWDKKGKTPHVWWTVDHELGMLADVRILLAMDMWEHAYMVDYLPVEKMKHIEAFLKNLNWGVVEARFESALS</sequence>
<evidence type="ECO:0000256" key="2">
    <source>
        <dbReference type="ARBA" id="ARBA00012682"/>
    </source>
</evidence>
<reference evidence="6 7" key="1">
    <citation type="journal article" date="2016" name="Nat. Commun.">
        <title>Thousands of microbial genomes shed light on interconnected biogeochemical processes in an aquifer system.</title>
        <authorList>
            <person name="Anantharaman K."/>
            <person name="Brown C.T."/>
            <person name="Hug L.A."/>
            <person name="Sharon I."/>
            <person name="Castelle C.J."/>
            <person name="Probst A.J."/>
            <person name="Thomas B.C."/>
            <person name="Singh A."/>
            <person name="Wilkins M.J."/>
            <person name="Karaoz U."/>
            <person name="Brodie E.L."/>
            <person name="Williams K.H."/>
            <person name="Hubbard S.S."/>
            <person name="Banfield J.F."/>
        </authorList>
    </citation>
    <scope>NUCLEOTIDE SEQUENCE [LARGE SCALE GENOMIC DNA]</scope>
</reference>
<dbReference type="SUPFAM" id="SSF46609">
    <property type="entry name" value="Fe,Mn superoxide dismutase (SOD), N-terminal domain"/>
    <property type="match status" value="1"/>
</dbReference>
<organism evidence="6 7">
    <name type="scientific">Candidatus Kaiserbacteria bacterium RIFCSPLOWO2_01_FULL_50_24</name>
    <dbReference type="NCBI Taxonomy" id="1798507"/>
    <lineage>
        <taxon>Bacteria</taxon>
        <taxon>Candidatus Kaiseribacteriota</taxon>
    </lineage>
</organism>
<dbReference type="Pfam" id="PF02777">
    <property type="entry name" value="Sod_Fe_C"/>
    <property type="match status" value="1"/>
</dbReference>
<evidence type="ECO:0000256" key="4">
    <source>
        <dbReference type="ARBA" id="ARBA00023002"/>
    </source>
</evidence>
<evidence type="ECO:0000313" key="7">
    <source>
        <dbReference type="Proteomes" id="UP000178587"/>
    </source>
</evidence>
<evidence type="ECO:0000259" key="5">
    <source>
        <dbReference type="Pfam" id="PF02777"/>
    </source>
</evidence>
<dbReference type="AlphaFoldDB" id="A0A1F6ERC7"/>
<dbReference type="InterPro" id="IPR036324">
    <property type="entry name" value="Mn/Fe_SOD_N_sf"/>
</dbReference>
<dbReference type="EC" id="1.15.1.1" evidence="2"/>
<evidence type="ECO:0000313" key="6">
    <source>
        <dbReference type="EMBL" id="OGG76181.1"/>
    </source>
</evidence>
<dbReference type="PANTHER" id="PTHR11404:SF6">
    <property type="entry name" value="SUPEROXIDE DISMUTASE [MN], MITOCHONDRIAL"/>
    <property type="match status" value="1"/>
</dbReference>
<dbReference type="Gene3D" id="3.55.40.20">
    <property type="entry name" value="Iron/manganese superoxide dismutase, C-terminal domain"/>
    <property type="match status" value="1"/>
</dbReference>
<comment type="similarity">
    <text evidence="1">Belongs to the iron/manganese superoxide dismutase family.</text>
</comment>
<feature type="domain" description="Manganese/iron superoxide dismutase C-terminal" evidence="5">
    <location>
        <begin position="93"/>
        <end position="193"/>
    </location>
</feature>
<dbReference type="GO" id="GO:0004784">
    <property type="term" value="F:superoxide dismutase activity"/>
    <property type="evidence" value="ECO:0007669"/>
    <property type="project" value="UniProtKB-EC"/>
</dbReference>
<dbReference type="InterPro" id="IPR036314">
    <property type="entry name" value="SOD_C_sf"/>
</dbReference>
<dbReference type="InterPro" id="IPR050265">
    <property type="entry name" value="Fe/Mn_Superoxide_Dismutase"/>
</dbReference>